<dbReference type="EC" id="3.1.2.-" evidence="3"/>
<organism evidence="3 4">
    <name type="scientific">Sphingobacterium multivorum</name>
    <dbReference type="NCBI Taxonomy" id="28454"/>
    <lineage>
        <taxon>Bacteria</taxon>
        <taxon>Pseudomonadati</taxon>
        <taxon>Bacteroidota</taxon>
        <taxon>Sphingobacteriia</taxon>
        <taxon>Sphingobacteriales</taxon>
        <taxon>Sphingobacteriaceae</taxon>
        <taxon>Sphingobacterium</taxon>
    </lineage>
</organism>
<dbReference type="InterPro" id="IPR033120">
    <property type="entry name" value="HOTDOG_ACOT"/>
</dbReference>
<dbReference type="AlphaFoldDB" id="A0A2X2IZ14"/>
<protein>
    <submittedName>
        <fullName evidence="3">Uncharacterized acyl-CoA thioester hydrolase HI_0827</fullName>
        <ecNumber evidence="3">3.1.2.-</ecNumber>
    </submittedName>
</protein>
<dbReference type="SUPFAM" id="SSF54637">
    <property type="entry name" value="Thioesterase/thiol ester dehydrase-isomerase"/>
    <property type="match status" value="1"/>
</dbReference>
<dbReference type="GeneID" id="97182874"/>
<dbReference type="CDD" id="cd03442">
    <property type="entry name" value="BFIT_BACH"/>
    <property type="match status" value="1"/>
</dbReference>
<dbReference type="PROSITE" id="PS51770">
    <property type="entry name" value="HOTDOG_ACOT"/>
    <property type="match status" value="1"/>
</dbReference>
<dbReference type="GO" id="GO:0052816">
    <property type="term" value="F:long-chain fatty acyl-CoA hydrolase activity"/>
    <property type="evidence" value="ECO:0007669"/>
    <property type="project" value="TreeGrafter"/>
</dbReference>
<dbReference type="PANTHER" id="PTHR11049">
    <property type="entry name" value="ACYL COENZYME A THIOESTER HYDROLASE"/>
    <property type="match status" value="1"/>
</dbReference>
<evidence type="ECO:0000313" key="4">
    <source>
        <dbReference type="Proteomes" id="UP000251241"/>
    </source>
</evidence>
<proteinExistence type="inferred from homology"/>
<gene>
    <name evidence="3" type="ORF">NCTC11343_02966</name>
</gene>
<keyword evidence="2 3" id="KW-0378">Hydrolase</keyword>
<comment type="similarity">
    <text evidence="1">Belongs to the acyl coenzyme A hydrolase family.</text>
</comment>
<dbReference type="InterPro" id="IPR006683">
    <property type="entry name" value="Thioestr_dom"/>
</dbReference>
<evidence type="ECO:0000256" key="1">
    <source>
        <dbReference type="ARBA" id="ARBA00010458"/>
    </source>
</evidence>
<dbReference type="GO" id="GO:0005829">
    <property type="term" value="C:cytosol"/>
    <property type="evidence" value="ECO:0007669"/>
    <property type="project" value="TreeGrafter"/>
</dbReference>
<dbReference type="Gene3D" id="3.10.129.10">
    <property type="entry name" value="Hotdog Thioesterase"/>
    <property type="match status" value="1"/>
</dbReference>
<dbReference type="EMBL" id="UAUU01000009">
    <property type="protein sequence ID" value="SPZ87532.1"/>
    <property type="molecule type" value="Genomic_DNA"/>
</dbReference>
<sequence>MEEIYKTVSESVIRMSQLMLPSNANFGGKIHGGYILSLMDQIAFAVASKFSAHYCVTASVGKVDFLKPVEVGELVTLIASVNYVGNSSMEVGIRVEAMNIQTGETKHCNSSYFTMVAKDETGRPTRVPRLILETEKDVFRFYRCVVKMEVDKERDRAIHDLETDSAEQQAYIKQHFDVKISLSS</sequence>
<dbReference type="GO" id="GO:0006637">
    <property type="term" value="P:acyl-CoA metabolic process"/>
    <property type="evidence" value="ECO:0007669"/>
    <property type="project" value="TreeGrafter"/>
</dbReference>
<dbReference type="PANTHER" id="PTHR11049:SF16">
    <property type="entry name" value="PROTEIN VDLD"/>
    <property type="match status" value="1"/>
</dbReference>
<dbReference type="InterPro" id="IPR040170">
    <property type="entry name" value="Cytosol_ACT"/>
</dbReference>
<accession>A0A2X2IZ14</accession>
<name>A0A2X2IZ14_SPHMU</name>
<evidence type="ECO:0000256" key="2">
    <source>
        <dbReference type="ARBA" id="ARBA00022801"/>
    </source>
</evidence>
<reference evidence="3 4" key="1">
    <citation type="submission" date="2018-06" db="EMBL/GenBank/DDBJ databases">
        <authorList>
            <consortium name="Pathogen Informatics"/>
            <person name="Doyle S."/>
        </authorList>
    </citation>
    <scope>NUCLEOTIDE SEQUENCE [LARGE SCALE GENOMIC DNA]</scope>
    <source>
        <strain evidence="3 4">NCTC11343</strain>
    </source>
</reference>
<evidence type="ECO:0000313" key="3">
    <source>
        <dbReference type="EMBL" id="SPZ87532.1"/>
    </source>
</evidence>
<dbReference type="InterPro" id="IPR029069">
    <property type="entry name" value="HotDog_dom_sf"/>
</dbReference>
<dbReference type="Proteomes" id="UP000251241">
    <property type="component" value="Unassembled WGS sequence"/>
</dbReference>
<dbReference type="RefSeq" id="WP_112375049.1">
    <property type="nucleotide sequence ID" value="NZ_CP069793.1"/>
</dbReference>
<dbReference type="Pfam" id="PF03061">
    <property type="entry name" value="4HBT"/>
    <property type="match status" value="1"/>
</dbReference>